<dbReference type="PANTHER" id="PTHR30026">
    <property type="entry name" value="OUTER MEMBRANE PROTEIN TOLC"/>
    <property type="match status" value="1"/>
</dbReference>
<dbReference type="EMBL" id="QPIZ01000011">
    <property type="protein sequence ID" value="RCW34517.1"/>
    <property type="molecule type" value="Genomic_DNA"/>
</dbReference>
<dbReference type="GO" id="GO:0009279">
    <property type="term" value="C:cell outer membrane"/>
    <property type="evidence" value="ECO:0007669"/>
    <property type="project" value="UniProtKB-SubCell"/>
</dbReference>
<dbReference type="SUPFAM" id="SSF56954">
    <property type="entry name" value="Outer membrane efflux proteins (OEP)"/>
    <property type="match status" value="1"/>
</dbReference>
<dbReference type="RefSeq" id="WP_114437021.1">
    <property type="nucleotide sequence ID" value="NZ_QPIZ01000011.1"/>
</dbReference>
<name>A0A368UZZ2_9BACT</name>
<feature type="signal peptide" evidence="9">
    <location>
        <begin position="1"/>
        <end position="26"/>
    </location>
</feature>
<comment type="subcellular location">
    <subcellularLocation>
        <location evidence="1">Cell outer membrane</location>
    </subcellularLocation>
</comment>
<reference evidence="10 11" key="1">
    <citation type="submission" date="2018-07" db="EMBL/GenBank/DDBJ databases">
        <title>Freshwater and sediment microbial communities from various areas in North America, analyzing microbe dynamics in response to fracking.</title>
        <authorList>
            <person name="Lamendella R."/>
        </authorList>
    </citation>
    <scope>NUCLEOTIDE SEQUENCE [LARGE SCALE GENOMIC DNA]</scope>
    <source>
        <strain evidence="10 11">160A</strain>
    </source>
</reference>
<comment type="caution">
    <text evidence="10">The sequence shown here is derived from an EMBL/GenBank/DDBJ whole genome shotgun (WGS) entry which is preliminary data.</text>
</comment>
<evidence type="ECO:0000256" key="4">
    <source>
        <dbReference type="ARBA" id="ARBA00022452"/>
    </source>
</evidence>
<evidence type="ECO:0000256" key="8">
    <source>
        <dbReference type="SAM" id="Coils"/>
    </source>
</evidence>
<evidence type="ECO:0000313" key="11">
    <source>
        <dbReference type="Proteomes" id="UP000252733"/>
    </source>
</evidence>
<keyword evidence="11" id="KW-1185">Reference proteome</keyword>
<dbReference type="Proteomes" id="UP000252733">
    <property type="component" value="Unassembled WGS sequence"/>
</dbReference>
<evidence type="ECO:0000256" key="5">
    <source>
        <dbReference type="ARBA" id="ARBA00022692"/>
    </source>
</evidence>
<keyword evidence="6" id="KW-0472">Membrane</keyword>
<keyword evidence="3" id="KW-0813">Transport</keyword>
<dbReference type="Pfam" id="PF02321">
    <property type="entry name" value="OEP"/>
    <property type="match status" value="1"/>
</dbReference>
<evidence type="ECO:0000256" key="3">
    <source>
        <dbReference type="ARBA" id="ARBA00022448"/>
    </source>
</evidence>
<feature type="coiled-coil region" evidence="8">
    <location>
        <begin position="374"/>
        <end position="431"/>
    </location>
</feature>
<keyword evidence="8" id="KW-0175">Coiled coil</keyword>
<evidence type="ECO:0000313" key="10">
    <source>
        <dbReference type="EMBL" id="RCW34517.1"/>
    </source>
</evidence>
<evidence type="ECO:0000256" key="9">
    <source>
        <dbReference type="SAM" id="SignalP"/>
    </source>
</evidence>
<dbReference type="Gene3D" id="1.20.1600.10">
    <property type="entry name" value="Outer membrane efflux proteins (OEP)"/>
    <property type="match status" value="1"/>
</dbReference>
<gene>
    <name evidence="10" type="ORF">DFO77_11118</name>
</gene>
<evidence type="ECO:0000256" key="2">
    <source>
        <dbReference type="ARBA" id="ARBA00007613"/>
    </source>
</evidence>
<dbReference type="GO" id="GO:1990281">
    <property type="term" value="C:efflux pump complex"/>
    <property type="evidence" value="ECO:0007669"/>
    <property type="project" value="TreeGrafter"/>
</dbReference>
<sequence>MPDSMKINKYITIFALLLLTSLTATAQVELNQQKCREMALDYSRQIKISENRHQQAVLSGKIAKAQHLPKLSASGLYFYKPDPLEYSLEGGYLPTYTPGPNGEMQPNVQINPNTGAPVTGPDGNPVFNMYAMMPDMNLNIGLEGVTTAGVQIEQPVYMGGKIRTANKLANTGIEVSKKQMDLKKSEVIANVDAAWFQYLAVKEKHLAANEYKILLDSLKATIEATNREGMATRNELLKVQVKRNEAILLKQKANSGLQLAQMNLCRLIGLPLDTNLIIDAPEETTLPDIQIIEDNNPADRPEYQLLNDAIEAKQYQEKMARAGMLPQIGISAGYSYLGGLKINGQETDEMAFSAMASVKIPIFKWFEEQNKLSKARLETEVARMELEENEKLLQLDIARARFNLEESFTRLQLTEKALEQAQENLETSESLFEEGMEPLVNLLEAQVQWQKAESEYIDAKTSVKLMHTYYLKATGHLSE</sequence>
<dbReference type="AlphaFoldDB" id="A0A368UZZ2"/>
<keyword evidence="4" id="KW-1134">Transmembrane beta strand</keyword>
<protein>
    <submittedName>
        <fullName evidence="10">Outer membrane protein TolC</fullName>
    </submittedName>
</protein>
<dbReference type="PANTHER" id="PTHR30026:SF20">
    <property type="entry name" value="OUTER MEMBRANE PROTEIN TOLC"/>
    <property type="match status" value="1"/>
</dbReference>
<evidence type="ECO:0000256" key="1">
    <source>
        <dbReference type="ARBA" id="ARBA00004442"/>
    </source>
</evidence>
<evidence type="ECO:0000256" key="6">
    <source>
        <dbReference type="ARBA" id="ARBA00023136"/>
    </source>
</evidence>
<feature type="chain" id="PRO_5017041606" evidence="9">
    <location>
        <begin position="27"/>
        <end position="479"/>
    </location>
</feature>
<keyword evidence="7" id="KW-0998">Cell outer membrane</keyword>
<proteinExistence type="inferred from homology"/>
<keyword evidence="9" id="KW-0732">Signal</keyword>
<dbReference type="GO" id="GO:0015288">
    <property type="term" value="F:porin activity"/>
    <property type="evidence" value="ECO:0007669"/>
    <property type="project" value="TreeGrafter"/>
</dbReference>
<evidence type="ECO:0000256" key="7">
    <source>
        <dbReference type="ARBA" id="ARBA00023237"/>
    </source>
</evidence>
<dbReference type="GO" id="GO:0015562">
    <property type="term" value="F:efflux transmembrane transporter activity"/>
    <property type="evidence" value="ECO:0007669"/>
    <property type="project" value="InterPro"/>
</dbReference>
<keyword evidence="5" id="KW-0812">Transmembrane</keyword>
<organism evidence="10 11">
    <name type="scientific">Marinilabilia salmonicolor</name>
    <dbReference type="NCBI Taxonomy" id="989"/>
    <lineage>
        <taxon>Bacteria</taxon>
        <taxon>Pseudomonadati</taxon>
        <taxon>Bacteroidota</taxon>
        <taxon>Bacteroidia</taxon>
        <taxon>Marinilabiliales</taxon>
        <taxon>Marinilabiliaceae</taxon>
        <taxon>Marinilabilia</taxon>
    </lineage>
</organism>
<dbReference type="InterPro" id="IPR051906">
    <property type="entry name" value="TolC-like"/>
</dbReference>
<accession>A0A368UZZ2</accession>
<comment type="similarity">
    <text evidence="2">Belongs to the outer membrane factor (OMF) (TC 1.B.17) family.</text>
</comment>
<dbReference type="InterPro" id="IPR003423">
    <property type="entry name" value="OMP_efflux"/>
</dbReference>